<dbReference type="STRING" id="86166.TAGGR_1160"/>
<sequence length="314" mass="37108">MDKKFYLSLLLELKGVLIVFSLNSIYGLLVFFVLHGLSSLILSYCLTRLILILKRQQNKKIFWALFFMTYFTGPAGMFLSFFMYLALVSRKINLLNFYETTSTENLPKLDFSGRKVGEGMPKAQNFKTVFYMSKFIHPTSTKFLKKTVNTDQDEIRLLAFSLLTNLEKNIIEKISLMKKQLEKTKDEREKFEIFYSLGELYWEIVYLNISDKELIEAYLKEALKYIQKALQIREEPKVYFILGRIYLKLGNNDSAQEAFYKSLELGFPAERILVYLMEILYYKRNFAEIFNILKKLKNITLPDPKTELILKVWR</sequence>
<keyword evidence="2" id="KW-0472">Membrane</keyword>
<name>A0A0U9HLV9_9BACT</name>
<keyword evidence="4" id="KW-1185">Reference proteome</keyword>
<feature type="transmembrane region" description="Helical" evidence="2">
    <location>
        <begin position="63"/>
        <end position="87"/>
    </location>
</feature>
<keyword evidence="2" id="KW-1133">Transmembrane helix</keyword>
<dbReference type="EMBL" id="BCNO01000001">
    <property type="protein sequence ID" value="GAQ93995.1"/>
    <property type="molecule type" value="Genomic_DNA"/>
</dbReference>
<dbReference type="SUPFAM" id="SSF81901">
    <property type="entry name" value="HCP-like"/>
    <property type="match status" value="1"/>
</dbReference>
<reference evidence="4" key="1">
    <citation type="submission" date="2016-01" db="EMBL/GenBank/DDBJ databases">
        <title>Draft genome sequence of Thermodesulfovibrio aggregans strain TGE-P1.</title>
        <authorList>
            <person name="Sekiguchi Y."/>
            <person name="Ohashi A."/>
            <person name="Matsuura N."/>
            <person name="Tourlousse M.D."/>
        </authorList>
    </citation>
    <scope>NUCLEOTIDE SEQUENCE [LARGE SCALE GENOMIC DNA]</scope>
    <source>
        <strain evidence="4">TGE-P1</strain>
    </source>
</reference>
<evidence type="ECO:0000256" key="1">
    <source>
        <dbReference type="PROSITE-ProRule" id="PRU00339"/>
    </source>
</evidence>
<comment type="caution">
    <text evidence="3">The sequence shown here is derived from an EMBL/GenBank/DDBJ whole genome shotgun (WGS) entry which is preliminary data.</text>
</comment>
<dbReference type="AlphaFoldDB" id="A0A0U9HLV9"/>
<accession>A0A0U9HLV9</accession>
<dbReference type="Gene3D" id="1.25.40.10">
    <property type="entry name" value="Tetratricopeptide repeat domain"/>
    <property type="match status" value="1"/>
</dbReference>
<dbReference type="Proteomes" id="UP000054976">
    <property type="component" value="Unassembled WGS sequence"/>
</dbReference>
<evidence type="ECO:0000313" key="3">
    <source>
        <dbReference type="EMBL" id="GAQ93995.1"/>
    </source>
</evidence>
<keyword evidence="1" id="KW-0802">TPR repeat</keyword>
<dbReference type="Pfam" id="PF13181">
    <property type="entry name" value="TPR_8"/>
    <property type="match status" value="1"/>
</dbReference>
<evidence type="ECO:0000256" key="2">
    <source>
        <dbReference type="SAM" id="Phobius"/>
    </source>
</evidence>
<dbReference type="InterPro" id="IPR011990">
    <property type="entry name" value="TPR-like_helical_dom_sf"/>
</dbReference>
<evidence type="ECO:0000313" key="4">
    <source>
        <dbReference type="Proteomes" id="UP000054976"/>
    </source>
</evidence>
<feature type="repeat" description="TPR" evidence="1">
    <location>
        <begin position="236"/>
        <end position="269"/>
    </location>
</feature>
<organism evidence="3 4">
    <name type="scientific">Thermodesulfovibrio aggregans</name>
    <dbReference type="NCBI Taxonomy" id="86166"/>
    <lineage>
        <taxon>Bacteria</taxon>
        <taxon>Pseudomonadati</taxon>
        <taxon>Nitrospirota</taxon>
        <taxon>Thermodesulfovibrionia</taxon>
        <taxon>Thermodesulfovibrionales</taxon>
        <taxon>Thermodesulfovibrionaceae</taxon>
        <taxon>Thermodesulfovibrio</taxon>
    </lineage>
</organism>
<feature type="transmembrane region" description="Helical" evidence="2">
    <location>
        <begin position="28"/>
        <end position="51"/>
    </location>
</feature>
<protein>
    <submittedName>
        <fullName evidence="3">TPR repeat-containing protein</fullName>
    </submittedName>
</protein>
<proteinExistence type="predicted"/>
<dbReference type="InterPro" id="IPR019734">
    <property type="entry name" value="TPR_rpt"/>
</dbReference>
<gene>
    <name evidence="3" type="ORF">TAGGR_1160</name>
</gene>
<dbReference type="PROSITE" id="PS50005">
    <property type="entry name" value="TPR"/>
    <property type="match status" value="1"/>
</dbReference>
<keyword evidence="2" id="KW-0812">Transmembrane</keyword>
<feature type="transmembrane region" description="Helical" evidence="2">
    <location>
        <begin position="5"/>
        <end position="22"/>
    </location>
</feature>